<dbReference type="AlphaFoldDB" id="B8EM22"/>
<name>B8EM22_METSB</name>
<accession>B8EM22</accession>
<dbReference type="CAZy" id="GT4">
    <property type="family name" value="Glycosyltransferase Family 4"/>
</dbReference>
<protein>
    <submittedName>
        <fullName evidence="1">Glycosyl transferase group 1</fullName>
    </submittedName>
</protein>
<dbReference type="EMBL" id="CP001280">
    <property type="protein sequence ID" value="ACK51411.1"/>
    <property type="molecule type" value="Genomic_DNA"/>
</dbReference>
<dbReference type="SUPFAM" id="SSF53756">
    <property type="entry name" value="UDP-Glycosyltransferase/glycogen phosphorylase"/>
    <property type="match status" value="1"/>
</dbReference>
<dbReference type="KEGG" id="msl:Msil_2483"/>
<dbReference type="PANTHER" id="PTHR12526">
    <property type="entry name" value="GLYCOSYLTRANSFERASE"/>
    <property type="match status" value="1"/>
</dbReference>
<dbReference type="eggNOG" id="COG0438">
    <property type="taxonomic scope" value="Bacteria"/>
</dbReference>
<sequence length="399" mass="44185">MNKLPWSWDEAAVKPVAQPDDLELLEPVTGSVFFAVCLPPPVHGQSLVNASVMRAAEEFAGADKVQVFDIGPGKHKSGLKYHLTRIGKVARAGLALSARGVRPGQQFYTVFESGFGIVYNFFIIALARFFGYNIILHHHTSQHTLVRQARFAALQRVAGGSCLNVVLSDEMAENLHFLYPKLRNILVSHNACHIAEADGAGRAVVRPNKLRIGFLSNLCREKGLDIVLDVATKCRERGLELTFVLAGPAAGEEANALLVDGRQRLGDYIEIIGPVRDKAKTNFFESIDVFLFPTRYRYEAQPLVLLEAMSYGLPAVTTNCGYIAELVGRQGAILEPDGNLVESIVDQLDRMVSNRHARFNSEEIKTQFRRLRKAASGELRDLMNALFGVAERPRRDFVV</sequence>
<dbReference type="HOGENOM" id="CLU_009583_14_1_5"/>
<keyword evidence="1" id="KW-0808">Transferase</keyword>
<dbReference type="CDD" id="cd03801">
    <property type="entry name" value="GT4_PimA-like"/>
    <property type="match status" value="1"/>
</dbReference>
<dbReference type="GO" id="GO:0016757">
    <property type="term" value="F:glycosyltransferase activity"/>
    <property type="evidence" value="ECO:0007669"/>
    <property type="project" value="TreeGrafter"/>
</dbReference>
<dbReference type="Pfam" id="PF13692">
    <property type="entry name" value="Glyco_trans_1_4"/>
    <property type="match status" value="1"/>
</dbReference>
<organism evidence="1 2">
    <name type="scientific">Methylocella silvestris (strain DSM 15510 / CIP 108128 / LMG 27833 / NCIMB 13906 / BL2)</name>
    <dbReference type="NCBI Taxonomy" id="395965"/>
    <lineage>
        <taxon>Bacteria</taxon>
        <taxon>Pseudomonadati</taxon>
        <taxon>Pseudomonadota</taxon>
        <taxon>Alphaproteobacteria</taxon>
        <taxon>Hyphomicrobiales</taxon>
        <taxon>Beijerinckiaceae</taxon>
        <taxon>Methylocella</taxon>
    </lineage>
</organism>
<proteinExistence type="predicted"/>
<dbReference type="Proteomes" id="UP000002257">
    <property type="component" value="Chromosome"/>
</dbReference>
<dbReference type="Gene3D" id="3.40.50.2000">
    <property type="entry name" value="Glycogen Phosphorylase B"/>
    <property type="match status" value="2"/>
</dbReference>
<gene>
    <name evidence="1" type="ordered locus">Msil_2483</name>
</gene>
<dbReference type="PANTHER" id="PTHR12526:SF631">
    <property type="entry name" value="BLL6306 PROTEIN"/>
    <property type="match status" value="1"/>
</dbReference>
<dbReference type="STRING" id="395965.Msil_2483"/>
<reference evidence="1 2" key="1">
    <citation type="journal article" date="2010" name="J. Bacteriol.">
        <title>Complete genome sequence of the aerobic facultative methanotroph Methylocella silvestris BL2.</title>
        <authorList>
            <person name="Chen Y."/>
            <person name="Crombie A."/>
            <person name="Rahman M.T."/>
            <person name="Dedysh S.N."/>
            <person name="Liesack W."/>
            <person name="Stott M.B."/>
            <person name="Alam M."/>
            <person name="Theisen A.R."/>
            <person name="Murrell J.C."/>
            <person name="Dunfield P.F."/>
        </authorList>
    </citation>
    <scope>NUCLEOTIDE SEQUENCE [LARGE SCALE GENOMIC DNA]</scope>
    <source>
        <strain evidence="2">DSM 15510 / CIP 108128 / LMG 27833 / NCIMB 13906 / BL2</strain>
    </source>
</reference>
<keyword evidence="2" id="KW-1185">Reference proteome</keyword>
<evidence type="ECO:0000313" key="2">
    <source>
        <dbReference type="Proteomes" id="UP000002257"/>
    </source>
</evidence>
<evidence type="ECO:0000313" key="1">
    <source>
        <dbReference type="EMBL" id="ACK51411.1"/>
    </source>
</evidence>
<dbReference type="RefSeq" id="WP_012591480.1">
    <property type="nucleotide sequence ID" value="NC_011666.1"/>
</dbReference>